<evidence type="ECO:0000313" key="3">
    <source>
        <dbReference type="Proteomes" id="UP001054821"/>
    </source>
</evidence>
<evidence type="ECO:0000256" key="1">
    <source>
        <dbReference type="SAM" id="Phobius"/>
    </source>
</evidence>
<gene>
    <name evidence="2" type="ORF">L3X38_007438</name>
</gene>
<keyword evidence="3" id="KW-1185">Reference proteome</keyword>
<keyword evidence="1" id="KW-1133">Transmembrane helix</keyword>
<organism evidence="2 3">
    <name type="scientific">Prunus dulcis</name>
    <name type="common">Almond</name>
    <name type="synonym">Amygdalus dulcis</name>
    <dbReference type="NCBI Taxonomy" id="3755"/>
    <lineage>
        <taxon>Eukaryota</taxon>
        <taxon>Viridiplantae</taxon>
        <taxon>Streptophyta</taxon>
        <taxon>Embryophyta</taxon>
        <taxon>Tracheophyta</taxon>
        <taxon>Spermatophyta</taxon>
        <taxon>Magnoliopsida</taxon>
        <taxon>eudicotyledons</taxon>
        <taxon>Gunneridae</taxon>
        <taxon>Pentapetalae</taxon>
        <taxon>rosids</taxon>
        <taxon>fabids</taxon>
        <taxon>Rosales</taxon>
        <taxon>Rosaceae</taxon>
        <taxon>Amygdaloideae</taxon>
        <taxon>Amygdaleae</taxon>
        <taxon>Prunus</taxon>
    </lineage>
</organism>
<comment type="caution">
    <text evidence="2">The sequence shown here is derived from an EMBL/GenBank/DDBJ whole genome shotgun (WGS) entry which is preliminary data.</text>
</comment>
<feature type="transmembrane region" description="Helical" evidence="1">
    <location>
        <begin position="94"/>
        <end position="113"/>
    </location>
</feature>
<keyword evidence="1" id="KW-0812">Transmembrane</keyword>
<proteinExistence type="predicted"/>
<feature type="transmembrane region" description="Helical" evidence="1">
    <location>
        <begin position="6"/>
        <end position="26"/>
    </location>
</feature>
<reference evidence="2 3" key="1">
    <citation type="journal article" date="2022" name="G3 (Bethesda)">
        <title>Whole-genome sequence and methylome profiling of the almond [Prunus dulcis (Mill.) D.A. Webb] cultivar 'Nonpareil'.</title>
        <authorList>
            <person name="D'Amico-Willman K.M."/>
            <person name="Ouma W.Z."/>
            <person name="Meulia T."/>
            <person name="Sideli G.M."/>
            <person name="Gradziel T.M."/>
            <person name="Fresnedo-Ramirez J."/>
        </authorList>
    </citation>
    <scope>NUCLEOTIDE SEQUENCE [LARGE SCALE GENOMIC DNA]</scope>
    <source>
        <strain evidence="2">Clone GOH B32 T37-40</strain>
    </source>
</reference>
<keyword evidence="1" id="KW-0472">Membrane</keyword>
<name>A0AAD5F650_PRUDU</name>
<sequence length="177" mass="19799">MPSNPQDQATVLVVVIDLLDMFFLWVNDKRLPQELNSDAFGLSLKLGSEKVDENVRNPFKSLTIGFDARRVEDLRGEVAAEEALRRVVDGRADVLLVAAIYIYIYILLILLVASNQEGSAFDFQAGSPLRRRQRRDSSKARGAAGMTKLRFREEVRVAGFVEEELVGPTMDTLSVKV</sequence>
<dbReference type="Proteomes" id="UP001054821">
    <property type="component" value="Chromosome 1"/>
</dbReference>
<accession>A0AAD5F650</accession>
<evidence type="ECO:0000313" key="2">
    <source>
        <dbReference type="EMBL" id="KAI5354543.1"/>
    </source>
</evidence>
<dbReference type="AlphaFoldDB" id="A0AAD5F650"/>
<protein>
    <submittedName>
        <fullName evidence="2">Uncharacterized protein</fullName>
    </submittedName>
</protein>
<dbReference type="EMBL" id="JAJFAZ020000001">
    <property type="protein sequence ID" value="KAI5354543.1"/>
    <property type="molecule type" value="Genomic_DNA"/>
</dbReference>